<organism evidence="12 13">
    <name type="scientific">Cafeteria roenbergensis</name>
    <name type="common">Marine flagellate</name>
    <dbReference type="NCBI Taxonomy" id="33653"/>
    <lineage>
        <taxon>Eukaryota</taxon>
        <taxon>Sar</taxon>
        <taxon>Stramenopiles</taxon>
        <taxon>Bigyra</taxon>
        <taxon>Opalozoa</taxon>
        <taxon>Bicosoecida</taxon>
        <taxon>Cafeteriaceae</taxon>
        <taxon>Cafeteria</taxon>
    </lineage>
</organism>
<evidence type="ECO:0000256" key="8">
    <source>
        <dbReference type="SAM" id="MobiDB-lite"/>
    </source>
</evidence>
<dbReference type="PANTHER" id="PTHR24031">
    <property type="entry name" value="RNA HELICASE"/>
    <property type="match status" value="1"/>
</dbReference>
<comment type="function">
    <text evidence="7">RNA helicase.</text>
</comment>
<feature type="region of interest" description="Disordered" evidence="8">
    <location>
        <begin position="349"/>
        <end position="385"/>
    </location>
</feature>
<dbReference type="OMA" id="HIQYIFA"/>
<evidence type="ECO:0000256" key="7">
    <source>
        <dbReference type="RuleBase" id="RU365068"/>
    </source>
</evidence>
<dbReference type="EMBL" id="VLTN01000081">
    <property type="protein sequence ID" value="KAA0146655.1"/>
    <property type="molecule type" value="Genomic_DNA"/>
</dbReference>
<dbReference type="SMART" id="SM00490">
    <property type="entry name" value="HELICc"/>
    <property type="match status" value="1"/>
</dbReference>
<dbReference type="SUPFAM" id="SSF52540">
    <property type="entry name" value="P-loop containing nucleoside triphosphate hydrolases"/>
    <property type="match status" value="2"/>
</dbReference>
<dbReference type="Pfam" id="PF00270">
    <property type="entry name" value="DEAD"/>
    <property type="match status" value="1"/>
</dbReference>
<dbReference type="PROSITE" id="PS51195">
    <property type="entry name" value="Q_MOTIF"/>
    <property type="match status" value="1"/>
</dbReference>
<dbReference type="InterPro" id="IPR011545">
    <property type="entry name" value="DEAD/DEAH_box_helicase_dom"/>
</dbReference>
<dbReference type="GO" id="GO:0016787">
    <property type="term" value="F:hydrolase activity"/>
    <property type="evidence" value="ECO:0007669"/>
    <property type="project" value="UniProtKB-KW"/>
</dbReference>
<comment type="domain">
    <text evidence="7">The Q motif is unique to and characteristic of the DEAD box family of RNA helicases and controls ATP binding and hydrolysis.</text>
</comment>
<dbReference type="Proteomes" id="UP000323011">
    <property type="component" value="Unassembled WGS sequence"/>
</dbReference>
<sequence>MTSSAEPAAIDRAAVFADEALRFEDMGLHADVLRQLRAAGIDRPTTVQADAAPEILGGKDVLCLAETGSGKTLAYLTPLLNRIYESGGPAALSSPVALVLAPTQELVLQVCHVIRDVFPEALPHTRAAYANVAPPRSDEFCLLVATPRAVRESVNPALLRAVQAVVVDEADLLLGPAYAPDTRGREGVLTTLRNRPGAAEPQAVFCAATLPSAGKRSVGAFLEKSYPSATLVSSERLHRPRQQVSVSWVRAGGTGPSSPSHEQVVEAAMLARARGMRHGREAALAGGDPSPAELALARAGLQHQLSQRVWERKLWTALRCLLPAGGAQGELGPGGSAGPGLSGLVEAELEGDTAGDEPSGAEAGAAEEADEAGRQSGEAGTPARLRVERRGLRRELASLVPPTLVFVSSARRAQEAAEFFQRQAPSLRVASLHGNMREAARHRTARDFAAQDPLSPTARRLAADEQEKLRAAEDHAAASAAAASTAAEAAGTDGEEEEEGEEVLRSAGDADTSILSPEARAAITQLGREPRKHSAKRRWRRRIAAIVEADVAGEEAPSNEGATAMAAAAGAPQVLVCTDIAARGLDTVAVRHVIQLDFAGDAVAHLHRSGRTGRLDRAGAVTNILEPSDEDLAAAIQAMGEEEGGLSGAFSRGRSFRKKLKKAAKRAEEAAGTAAGEGEPSVGEQSADRDRAWGEM</sequence>
<feature type="region of interest" description="Disordered" evidence="8">
    <location>
        <begin position="441"/>
        <end position="517"/>
    </location>
</feature>
<evidence type="ECO:0000256" key="3">
    <source>
        <dbReference type="ARBA" id="ARBA00022806"/>
    </source>
</evidence>
<evidence type="ECO:0000256" key="5">
    <source>
        <dbReference type="ARBA" id="ARBA00022884"/>
    </source>
</evidence>
<evidence type="ECO:0000313" key="12">
    <source>
        <dbReference type="EMBL" id="KAA0146655.1"/>
    </source>
</evidence>
<comment type="caution">
    <text evidence="12">The sequence shown here is derived from an EMBL/GenBank/DDBJ whole genome shotgun (WGS) entry which is preliminary data.</text>
</comment>
<dbReference type="Pfam" id="PF00271">
    <property type="entry name" value="Helicase_C"/>
    <property type="match status" value="1"/>
</dbReference>
<evidence type="ECO:0000256" key="4">
    <source>
        <dbReference type="ARBA" id="ARBA00022840"/>
    </source>
</evidence>
<proteinExistence type="inferred from homology"/>
<dbReference type="AlphaFoldDB" id="A0A5A8C1N9"/>
<keyword evidence="5 7" id="KW-0694">RNA-binding</keyword>
<keyword evidence="2 7" id="KW-0378">Hydrolase</keyword>
<dbReference type="GO" id="GO:0005524">
    <property type="term" value="F:ATP binding"/>
    <property type="evidence" value="ECO:0007669"/>
    <property type="project" value="UniProtKB-UniRule"/>
</dbReference>
<accession>A0A5A8C1N9</accession>
<feature type="compositionally biased region" description="Low complexity" evidence="8">
    <location>
        <begin position="670"/>
        <end position="679"/>
    </location>
</feature>
<keyword evidence="13" id="KW-1185">Reference proteome</keyword>
<evidence type="ECO:0000256" key="2">
    <source>
        <dbReference type="ARBA" id="ARBA00022801"/>
    </source>
</evidence>
<feature type="domain" description="DEAD-box RNA helicase Q" evidence="11">
    <location>
        <begin position="21"/>
        <end position="49"/>
    </location>
</feature>
<feature type="region of interest" description="Disordered" evidence="8">
    <location>
        <begin position="666"/>
        <end position="696"/>
    </location>
</feature>
<evidence type="ECO:0000256" key="6">
    <source>
        <dbReference type="PROSITE-ProRule" id="PRU00552"/>
    </source>
</evidence>
<evidence type="ECO:0000313" key="13">
    <source>
        <dbReference type="Proteomes" id="UP000323011"/>
    </source>
</evidence>
<dbReference type="PROSITE" id="PS51194">
    <property type="entry name" value="HELICASE_CTER"/>
    <property type="match status" value="1"/>
</dbReference>
<feature type="compositionally biased region" description="Basic and acidic residues" evidence="8">
    <location>
        <begin position="686"/>
        <end position="696"/>
    </location>
</feature>
<protein>
    <recommendedName>
        <fullName evidence="7">ATP-dependent RNA helicase</fullName>
        <ecNumber evidence="7">3.6.4.13</ecNumber>
    </recommendedName>
</protein>
<feature type="domain" description="Helicase C-terminal" evidence="10">
    <location>
        <begin position="499"/>
        <end position="664"/>
    </location>
</feature>
<feature type="short sequence motif" description="Q motif" evidence="6">
    <location>
        <begin position="21"/>
        <end position="49"/>
    </location>
</feature>
<feature type="compositionally biased region" description="Basic and acidic residues" evidence="8">
    <location>
        <begin position="461"/>
        <end position="476"/>
    </location>
</feature>
<dbReference type="InterPro" id="IPR001650">
    <property type="entry name" value="Helicase_C-like"/>
</dbReference>
<keyword evidence="1 7" id="KW-0547">Nucleotide-binding</keyword>
<dbReference type="SMART" id="SM00487">
    <property type="entry name" value="DEXDc"/>
    <property type="match status" value="1"/>
</dbReference>
<feature type="compositionally biased region" description="Low complexity" evidence="8">
    <location>
        <begin position="477"/>
        <end position="492"/>
    </location>
</feature>
<keyword evidence="4 7" id="KW-0067">ATP-binding</keyword>
<keyword evidence="3 7" id="KW-0347">Helicase</keyword>
<dbReference type="GO" id="GO:0003723">
    <property type="term" value="F:RNA binding"/>
    <property type="evidence" value="ECO:0007669"/>
    <property type="project" value="UniProtKB-UniRule"/>
</dbReference>
<gene>
    <name evidence="12" type="ORF">FNF29_07897</name>
</gene>
<dbReference type="InterPro" id="IPR014001">
    <property type="entry name" value="Helicase_ATP-bd"/>
</dbReference>
<feature type="domain" description="Helicase ATP-binding" evidence="9">
    <location>
        <begin position="52"/>
        <end position="228"/>
    </location>
</feature>
<dbReference type="GO" id="GO:0003724">
    <property type="term" value="F:RNA helicase activity"/>
    <property type="evidence" value="ECO:0007669"/>
    <property type="project" value="UniProtKB-EC"/>
</dbReference>
<dbReference type="InterPro" id="IPR014014">
    <property type="entry name" value="RNA_helicase_DEAD_Q_motif"/>
</dbReference>
<comment type="catalytic activity">
    <reaction evidence="7">
        <text>ATP + H2O = ADP + phosphate + H(+)</text>
        <dbReference type="Rhea" id="RHEA:13065"/>
        <dbReference type="ChEBI" id="CHEBI:15377"/>
        <dbReference type="ChEBI" id="CHEBI:15378"/>
        <dbReference type="ChEBI" id="CHEBI:30616"/>
        <dbReference type="ChEBI" id="CHEBI:43474"/>
        <dbReference type="ChEBI" id="CHEBI:456216"/>
        <dbReference type="EC" id="3.6.4.13"/>
    </reaction>
</comment>
<name>A0A5A8C1N9_CAFRO</name>
<evidence type="ECO:0000259" key="11">
    <source>
        <dbReference type="PROSITE" id="PS51195"/>
    </source>
</evidence>
<dbReference type="Gene3D" id="3.40.50.300">
    <property type="entry name" value="P-loop containing nucleotide triphosphate hydrolases"/>
    <property type="match status" value="2"/>
</dbReference>
<evidence type="ECO:0000259" key="9">
    <source>
        <dbReference type="PROSITE" id="PS51192"/>
    </source>
</evidence>
<reference evidence="12 13" key="1">
    <citation type="submission" date="2019-07" db="EMBL/GenBank/DDBJ databases">
        <title>Genomes of Cafeteria roenbergensis.</title>
        <authorList>
            <person name="Fischer M.G."/>
            <person name="Hackl T."/>
            <person name="Roman M."/>
        </authorList>
    </citation>
    <scope>NUCLEOTIDE SEQUENCE [LARGE SCALE GENOMIC DNA]</scope>
    <source>
        <strain evidence="12 13">BVI</strain>
    </source>
</reference>
<evidence type="ECO:0000256" key="1">
    <source>
        <dbReference type="ARBA" id="ARBA00022741"/>
    </source>
</evidence>
<dbReference type="PROSITE" id="PS51192">
    <property type="entry name" value="HELICASE_ATP_BIND_1"/>
    <property type="match status" value="1"/>
</dbReference>
<dbReference type="InterPro" id="IPR027417">
    <property type="entry name" value="P-loop_NTPase"/>
</dbReference>
<comment type="similarity">
    <text evidence="7">Belongs to the DEAD box helicase family.</text>
</comment>
<evidence type="ECO:0000259" key="10">
    <source>
        <dbReference type="PROSITE" id="PS51194"/>
    </source>
</evidence>
<dbReference type="EC" id="3.6.4.13" evidence="7"/>